<dbReference type="PROSITE" id="PS50943">
    <property type="entry name" value="HTH_CROC1"/>
    <property type="match status" value="1"/>
</dbReference>
<protein>
    <submittedName>
        <fullName evidence="3">Tn916 family transcriptional regulator, putative</fullName>
    </submittedName>
</protein>
<dbReference type="AlphaFoldDB" id="A0A4P8IB65"/>
<name>A0A4P8IB65_9FIRM</name>
<dbReference type="RefSeq" id="WP_022261420.1">
    <property type="nucleotide sequence ID" value="NZ_CP040058.1"/>
</dbReference>
<evidence type="ECO:0000313" key="4">
    <source>
        <dbReference type="Proteomes" id="UP000298653"/>
    </source>
</evidence>
<dbReference type="Gene3D" id="1.10.260.40">
    <property type="entry name" value="lambda repressor-like DNA-binding domains"/>
    <property type="match status" value="1"/>
</dbReference>
<feature type="coiled-coil region" evidence="1">
    <location>
        <begin position="364"/>
        <end position="391"/>
    </location>
</feature>
<dbReference type="InterPro" id="IPR010982">
    <property type="entry name" value="Lambda_DNA-bd_dom_sf"/>
</dbReference>
<dbReference type="Pfam" id="PF02486">
    <property type="entry name" value="Rep_trans"/>
    <property type="match status" value="1"/>
</dbReference>
<evidence type="ECO:0000256" key="1">
    <source>
        <dbReference type="SAM" id="Coils"/>
    </source>
</evidence>
<dbReference type="InterPro" id="IPR003491">
    <property type="entry name" value="REP-like_C"/>
</dbReference>
<dbReference type="OrthoDB" id="2067664at2"/>
<dbReference type="InterPro" id="IPR001387">
    <property type="entry name" value="Cro/C1-type_HTH"/>
</dbReference>
<organism evidence="3 4">
    <name type="scientific">Anaerostipes rhamnosivorans</name>
    <dbReference type="NCBI Taxonomy" id="1229621"/>
    <lineage>
        <taxon>Bacteria</taxon>
        <taxon>Bacillati</taxon>
        <taxon>Bacillota</taxon>
        <taxon>Clostridia</taxon>
        <taxon>Lachnospirales</taxon>
        <taxon>Lachnospiraceae</taxon>
        <taxon>Anaerostipes</taxon>
    </lineage>
</organism>
<gene>
    <name evidence="3" type="ORF">AR1Y2_1458</name>
</gene>
<dbReference type="Pfam" id="PF18106">
    <property type="entry name" value="Rol_Rep_N"/>
    <property type="match status" value="1"/>
</dbReference>
<dbReference type="NCBIfam" id="NF041493">
    <property type="entry name" value="MobT"/>
    <property type="match status" value="1"/>
</dbReference>
<dbReference type="Proteomes" id="UP000298653">
    <property type="component" value="Chromosome"/>
</dbReference>
<reference evidence="3 4" key="1">
    <citation type="submission" date="2019-05" db="EMBL/GenBank/DDBJ databases">
        <title>Complete genome sequencing of Anaerostipes rhamnosivorans.</title>
        <authorList>
            <person name="Bui T.P.N."/>
            <person name="de Vos W.M."/>
        </authorList>
    </citation>
    <scope>NUCLEOTIDE SEQUENCE [LARGE SCALE GENOMIC DNA]</scope>
    <source>
        <strain evidence="3 4">1y2</strain>
    </source>
</reference>
<proteinExistence type="predicted"/>
<evidence type="ECO:0000313" key="3">
    <source>
        <dbReference type="EMBL" id="QCP34912.1"/>
    </source>
</evidence>
<dbReference type="SMART" id="SM00530">
    <property type="entry name" value="HTH_XRE"/>
    <property type="match status" value="1"/>
</dbReference>
<feature type="domain" description="HTH cro/C1-type" evidence="2">
    <location>
        <begin position="5"/>
        <end position="63"/>
    </location>
</feature>
<keyword evidence="4" id="KW-1185">Reference proteome</keyword>
<dbReference type="SUPFAM" id="SSF47413">
    <property type="entry name" value="lambda repressor-like DNA-binding domains"/>
    <property type="match status" value="1"/>
</dbReference>
<keyword evidence="1" id="KW-0175">Coiled coil</keyword>
<dbReference type="KEGG" id="arf:AR1Y2_1458"/>
<dbReference type="InterPro" id="IPR040819">
    <property type="entry name" value="Rol_Rep_N"/>
</dbReference>
<sequence length="394" mass="46283">MNAWVQEFRKKRLDYGISQSKLSVALGISRQYLNQIEGGKAVPPDDTKKVMEEILERFNPEASLTLLFDYVKVRFPTTEVEWIIKEILKLNIDFMVHEDHAPNNYQESYVIGNIFIMASDDVEKGVLLELKGKGCRQYESFLEAQGRSWFDFFQACMSVKAVMKRLDLAINDMTGILSVPELTRKCQDRECITRFRTFKSYRSGELIRNREEDRLGMGNTLYIGSLKSDVYICLYEKDYEQYIKFGIPVDETPIKNRFELRLKDDRAQHTVEDLLYRYDLETTVFSIINYYIRFIDRDDTKRRADWKTNIRWACFIGENRGKLKLTTAPEPYTLDRTMNWIARQVAPTLKMVLGLDAIRETDLLNEMVEHAELTKKQKKILEQEKASIEEVILM</sequence>
<dbReference type="InterPro" id="IPR048093">
    <property type="entry name" value="MobT"/>
</dbReference>
<accession>A0A4P8IB65</accession>
<dbReference type="EMBL" id="CP040058">
    <property type="protein sequence ID" value="QCP34912.1"/>
    <property type="molecule type" value="Genomic_DNA"/>
</dbReference>
<dbReference type="CDD" id="cd00093">
    <property type="entry name" value="HTH_XRE"/>
    <property type="match status" value="1"/>
</dbReference>
<dbReference type="Pfam" id="PF01381">
    <property type="entry name" value="HTH_3"/>
    <property type="match status" value="1"/>
</dbReference>
<evidence type="ECO:0000259" key="2">
    <source>
        <dbReference type="PROSITE" id="PS50943"/>
    </source>
</evidence>
<dbReference type="GO" id="GO:0003677">
    <property type="term" value="F:DNA binding"/>
    <property type="evidence" value="ECO:0007669"/>
    <property type="project" value="InterPro"/>
</dbReference>